<dbReference type="InterPro" id="IPR012676">
    <property type="entry name" value="TGS-like"/>
</dbReference>
<accession>A0AAV0B344</accession>
<dbReference type="PROSITE" id="PS51880">
    <property type="entry name" value="TGS"/>
    <property type="match status" value="1"/>
</dbReference>
<dbReference type="NCBIfam" id="TIGR00231">
    <property type="entry name" value="small_GTP"/>
    <property type="match status" value="1"/>
</dbReference>
<dbReference type="Pfam" id="PF01926">
    <property type="entry name" value="MMR_HSR1"/>
    <property type="match status" value="1"/>
</dbReference>
<dbReference type="FunFam" id="3.40.50.300:FF:001436">
    <property type="entry name" value="Developmentally-regulated GTP-binding protein"/>
    <property type="match status" value="1"/>
</dbReference>
<dbReference type="AlphaFoldDB" id="A0AAV0B344"/>
<keyword evidence="1" id="KW-0547">Nucleotide-binding</keyword>
<dbReference type="GO" id="GO:0003924">
    <property type="term" value="F:GTPase activity"/>
    <property type="evidence" value="ECO:0007669"/>
    <property type="project" value="InterPro"/>
</dbReference>
<dbReference type="InterPro" id="IPR004095">
    <property type="entry name" value="TGS"/>
</dbReference>
<dbReference type="Pfam" id="PF16897">
    <property type="entry name" value="MMR_HSR1_Xtn"/>
    <property type="match status" value="1"/>
</dbReference>
<feature type="domain" description="TGS" evidence="4">
    <location>
        <begin position="290"/>
        <end position="367"/>
    </location>
</feature>
<dbReference type="Proteomes" id="UP001153365">
    <property type="component" value="Unassembled WGS sequence"/>
</dbReference>
<dbReference type="PANTHER" id="PTHR43127">
    <property type="entry name" value="DEVELOPMENTALLY-REGULATED GTP-BINDING PROTEIN 2"/>
    <property type="match status" value="1"/>
</dbReference>
<dbReference type="SUPFAM" id="SSF81271">
    <property type="entry name" value="TGS-like"/>
    <property type="match status" value="1"/>
</dbReference>
<evidence type="ECO:0000313" key="6">
    <source>
        <dbReference type="Proteomes" id="UP001153365"/>
    </source>
</evidence>
<feature type="domain" description="OBG-type G" evidence="3">
    <location>
        <begin position="65"/>
        <end position="290"/>
    </location>
</feature>
<gene>
    <name evidence="5" type="ORF">PPACK8108_LOCUS11768</name>
</gene>
<evidence type="ECO:0000259" key="4">
    <source>
        <dbReference type="PROSITE" id="PS51880"/>
    </source>
</evidence>
<proteinExistence type="predicted"/>
<dbReference type="InterPro" id="IPR027417">
    <property type="entry name" value="P-loop_NTPase"/>
</dbReference>
<evidence type="ECO:0000256" key="1">
    <source>
        <dbReference type="ARBA" id="ARBA00022741"/>
    </source>
</evidence>
<dbReference type="FunFam" id="3.10.20.30:FF:000003">
    <property type="entry name" value="Developmentally-regulated GTP-binding protein 1"/>
    <property type="match status" value="1"/>
</dbReference>
<dbReference type="InterPro" id="IPR031662">
    <property type="entry name" value="GTP-binding_2"/>
</dbReference>
<dbReference type="PROSITE" id="PS00905">
    <property type="entry name" value="GTP1_OBG"/>
    <property type="match status" value="1"/>
</dbReference>
<dbReference type="Gene3D" id="6.10.140.1070">
    <property type="match status" value="2"/>
</dbReference>
<dbReference type="SUPFAM" id="SSF52540">
    <property type="entry name" value="P-loop containing nucleoside triphosphate hydrolases"/>
    <property type="match status" value="1"/>
</dbReference>
<evidence type="ECO:0000256" key="2">
    <source>
        <dbReference type="ARBA" id="ARBA00023134"/>
    </source>
</evidence>
<evidence type="ECO:0000313" key="5">
    <source>
        <dbReference type="EMBL" id="CAH7676609.1"/>
    </source>
</evidence>
<dbReference type="InterPro" id="IPR012675">
    <property type="entry name" value="Beta-grasp_dom_sf"/>
</dbReference>
<dbReference type="InterPro" id="IPR005225">
    <property type="entry name" value="Small_GTP-bd"/>
</dbReference>
<protein>
    <submittedName>
        <fullName evidence="5">P-loop containing nucleoside triphosphate hydrolase protein</fullName>
    </submittedName>
</protein>
<dbReference type="PROSITE" id="PS51710">
    <property type="entry name" value="G_OBG"/>
    <property type="match status" value="1"/>
</dbReference>
<dbReference type="InterPro" id="IPR006074">
    <property type="entry name" value="GTP1-OBG_CS"/>
</dbReference>
<organism evidence="5 6">
    <name type="scientific">Phakopsora pachyrhizi</name>
    <name type="common">Asian soybean rust disease fungus</name>
    <dbReference type="NCBI Taxonomy" id="170000"/>
    <lineage>
        <taxon>Eukaryota</taxon>
        <taxon>Fungi</taxon>
        <taxon>Dikarya</taxon>
        <taxon>Basidiomycota</taxon>
        <taxon>Pucciniomycotina</taxon>
        <taxon>Pucciniomycetes</taxon>
        <taxon>Pucciniales</taxon>
        <taxon>Phakopsoraceae</taxon>
        <taxon>Phakopsora</taxon>
    </lineage>
</organism>
<dbReference type="InterPro" id="IPR045001">
    <property type="entry name" value="DRG"/>
</dbReference>
<keyword evidence="5" id="KW-0378">Hydrolase</keyword>
<keyword evidence="6" id="KW-1185">Reference proteome</keyword>
<keyword evidence="2" id="KW-0342">GTP-binding</keyword>
<sequence length="368" mass="40163">MSTAVEKIKAIEDEMAKTQKNKATAFHLGQLKAKLAKLKRELLTPSSGGGGGGGVGFDVARTGVASVGFVGFPSVGKSSLMSGLTGTTSAVAAYEFTTLTTVPGTMSVRGASVQILDLPGIIEGAKDGKGRGRQVIAVARSCNLLFIVLDVLKPLDDKRIIENELEGFGIRLNKKPPNIQIKKKDKGGISISNTVPLTNLETEEIKAVLAEYRMSNADVGFRCDATLDELIDVIEGNRVYMPCLYVLNKIDAISIEELDLIYRIPNSVPISVKEWLNIDELIDCLWDKLDLVRVYTKPRGKQPDYSQPIVLKRNKCSVEDFCNAIHKEISKQMKYCVVWGTSAKHARGQKVGLDHILEDEDVVTIVKS</sequence>
<dbReference type="CDD" id="cd01896">
    <property type="entry name" value="DRG"/>
    <property type="match status" value="1"/>
</dbReference>
<name>A0AAV0B344_PHAPC</name>
<dbReference type="EMBL" id="CALTRL010002757">
    <property type="protein sequence ID" value="CAH7676609.1"/>
    <property type="molecule type" value="Genomic_DNA"/>
</dbReference>
<dbReference type="Pfam" id="PF02824">
    <property type="entry name" value="TGS"/>
    <property type="match status" value="1"/>
</dbReference>
<comment type="caution">
    <text evidence="5">The sequence shown here is derived from an EMBL/GenBank/DDBJ whole genome shotgun (WGS) entry which is preliminary data.</text>
</comment>
<dbReference type="GO" id="GO:0005525">
    <property type="term" value="F:GTP binding"/>
    <property type="evidence" value="ECO:0007669"/>
    <property type="project" value="UniProtKB-KW"/>
</dbReference>
<evidence type="ECO:0000259" key="3">
    <source>
        <dbReference type="PROSITE" id="PS51710"/>
    </source>
</evidence>
<reference evidence="5" key="1">
    <citation type="submission" date="2022-06" db="EMBL/GenBank/DDBJ databases">
        <authorList>
            <consortium name="SYNGENTA / RWTH Aachen University"/>
        </authorList>
    </citation>
    <scope>NUCLEOTIDE SEQUENCE</scope>
</reference>
<dbReference type="InterPro" id="IPR031167">
    <property type="entry name" value="G_OBG"/>
</dbReference>
<dbReference type="GO" id="GO:1903833">
    <property type="term" value="P:positive regulation of cellular response to amino acid starvation"/>
    <property type="evidence" value="ECO:0007669"/>
    <property type="project" value="UniProtKB-ARBA"/>
</dbReference>
<dbReference type="PRINTS" id="PR00326">
    <property type="entry name" value="GTP1OBG"/>
</dbReference>
<dbReference type="InterPro" id="IPR006073">
    <property type="entry name" value="GTP-bd"/>
</dbReference>
<dbReference type="CDD" id="cd17230">
    <property type="entry name" value="TGS_DRG1"/>
    <property type="match status" value="1"/>
</dbReference>
<dbReference type="Gene3D" id="3.10.20.30">
    <property type="match status" value="1"/>
</dbReference>